<dbReference type="InterPro" id="IPR001851">
    <property type="entry name" value="ABC_transp_permease"/>
</dbReference>
<dbReference type="KEGG" id="scc:Spico_0881"/>
<evidence type="ECO:0000256" key="3">
    <source>
        <dbReference type="ARBA" id="ARBA00022692"/>
    </source>
</evidence>
<keyword evidence="5 6" id="KW-0472">Membrane</keyword>
<dbReference type="Proteomes" id="UP000007939">
    <property type="component" value="Chromosome"/>
</dbReference>
<keyword evidence="3 6" id="KW-0812">Transmembrane</keyword>
<dbReference type="PANTHER" id="PTHR30482:SF10">
    <property type="entry name" value="HIGH-AFFINITY BRANCHED-CHAIN AMINO ACID TRANSPORT PROTEIN BRAE"/>
    <property type="match status" value="1"/>
</dbReference>
<evidence type="ECO:0000256" key="4">
    <source>
        <dbReference type="ARBA" id="ARBA00022989"/>
    </source>
</evidence>
<evidence type="ECO:0000256" key="6">
    <source>
        <dbReference type="SAM" id="Phobius"/>
    </source>
</evidence>
<keyword evidence="4 6" id="KW-1133">Transmembrane helix</keyword>
<accession>F4GHZ2</accession>
<dbReference type="STRING" id="760011.Spico_0881"/>
<evidence type="ECO:0000256" key="1">
    <source>
        <dbReference type="ARBA" id="ARBA00004651"/>
    </source>
</evidence>
<evidence type="ECO:0000313" key="7">
    <source>
        <dbReference type="EMBL" id="AEC02105.1"/>
    </source>
</evidence>
<feature type="transmembrane region" description="Helical" evidence="6">
    <location>
        <begin position="75"/>
        <end position="93"/>
    </location>
</feature>
<evidence type="ECO:0000256" key="5">
    <source>
        <dbReference type="ARBA" id="ARBA00023136"/>
    </source>
</evidence>
<reference evidence="8" key="1">
    <citation type="submission" date="2011-04" db="EMBL/GenBank/DDBJ databases">
        <title>The complete genome of Spirochaeta coccoides DSM 17374.</title>
        <authorList>
            <person name="Lucas S."/>
            <person name="Copeland A."/>
            <person name="Lapidus A."/>
            <person name="Bruce D."/>
            <person name="Goodwin L."/>
            <person name="Pitluck S."/>
            <person name="Peters L."/>
            <person name="Kyrpides N."/>
            <person name="Mavromatis K."/>
            <person name="Pagani I."/>
            <person name="Ivanova N."/>
            <person name="Ovchinnikova G."/>
            <person name="Lu M."/>
            <person name="Detter J.C."/>
            <person name="Tapia R."/>
            <person name="Han C."/>
            <person name="Land M."/>
            <person name="Hauser L."/>
            <person name="Markowitz V."/>
            <person name="Cheng J.-F."/>
            <person name="Hugenholtz P."/>
            <person name="Woyke T."/>
            <person name="Wu D."/>
            <person name="Spring S."/>
            <person name="Schroeder M."/>
            <person name="Brambilla E."/>
            <person name="Klenk H.-P."/>
            <person name="Eisen J.A."/>
        </authorList>
    </citation>
    <scope>NUCLEOTIDE SEQUENCE [LARGE SCALE GENOMIC DNA]</scope>
    <source>
        <strain evidence="8">ATCC BAA-1237 / DSM 17374 / SPN1</strain>
    </source>
</reference>
<comment type="subcellular location">
    <subcellularLocation>
        <location evidence="1">Cell membrane</location>
        <topology evidence="1">Multi-pass membrane protein</topology>
    </subcellularLocation>
</comment>
<feature type="transmembrane region" description="Helical" evidence="6">
    <location>
        <begin position="113"/>
        <end position="137"/>
    </location>
</feature>
<name>F4GHZ2_PARC1</name>
<dbReference type="CDD" id="cd06581">
    <property type="entry name" value="TM_PBP1_LivM_like"/>
    <property type="match status" value="1"/>
</dbReference>
<evidence type="ECO:0000313" key="8">
    <source>
        <dbReference type="Proteomes" id="UP000007939"/>
    </source>
</evidence>
<feature type="transmembrane region" description="Helical" evidence="6">
    <location>
        <begin position="267"/>
        <end position="293"/>
    </location>
</feature>
<dbReference type="RefSeq" id="WP_013739501.1">
    <property type="nucleotide sequence ID" value="NC_015436.1"/>
</dbReference>
<feature type="transmembrane region" description="Helical" evidence="6">
    <location>
        <begin position="21"/>
        <end position="39"/>
    </location>
</feature>
<dbReference type="Pfam" id="PF02653">
    <property type="entry name" value="BPD_transp_2"/>
    <property type="match status" value="1"/>
</dbReference>
<evidence type="ECO:0000256" key="2">
    <source>
        <dbReference type="ARBA" id="ARBA00022475"/>
    </source>
</evidence>
<organism evidence="7 8">
    <name type="scientific">Parasphaerochaeta coccoides (strain ATCC BAA-1237 / DSM 17374 / SPN1)</name>
    <name type="common">Sphaerochaeta coccoides</name>
    <dbReference type="NCBI Taxonomy" id="760011"/>
    <lineage>
        <taxon>Bacteria</taxon>
        <taxon>Pseudomonadati</taxon>
        <taxon>Spirochaetota</taxon>
        <taxon>Spirochaetia</taxon>
        <taxon>Spirochaetales</taxon>
        <taxon>Sphaerochaetaceae</taxon>
        <taxon>Parasphaerochaeta</taxon>
    </lineage>
</organism>
<proteinExistence type="predicted"/>
<dbReference type="eggNOG" id="COG4177">
    <property type="taxonomic scope" value="Bacteria"/>
</dbReference>
<reference evidence="7 8" key="2">
    <citation type="journal article" date="2012" name="Stand. Genomic Sci.">
        <title>Complete genome sequence of the termite hindgut bacterium Spirochaeta coccoides type strain (SPN1(T)), reclassification in the genus Sphaerochaeta as Sphaerochaeta coccoides comb. nov. and emendations of the family Spirochaetaceae and the genus Sphaerochaeta.</title>
        <authorList>
            <person name="Abt B."/>
            <person name="Han C."/>
            <person name="Scheuner C."/>
            <person name="Lu M."/>
            <person name="Lapidus A."/>
            <person name="Nolan M."/>
            <person name="Lucas S."/>
            <person name="Hammon N."/>
            <person name="Deshpande S."/>
            <person name="Cheng J.F."/>
            <person name="Tapia R."/>
            <person name="Goodwin L.A."/>
            <person name="Pitluck S."/>
            <person name="Liolios K."/>
            <person name="Pagani I."/>
            <person name="Ivanova N."/>
            <person name="Mavromatis K."/>
            <person name="Mikhailova N."/>
            <person name="Huntemann M."/>
            <person name="Pati A."/>
            <person name="Chen A."/>
            <person name="Palaniappan K."/>
            <person name="Land M."/>
            <person name="Hauser L."/>
            <person name="Brambilla E.M."/>
            <person name="Rohde M."/>
            <person name="Spring S."/>
            <person name="Gronow S."/>
            <person name="Goker M."/>
            <person name="Woyke T."/>
            <person name="Bristow J."/>
            <person name="Eisen J.A."/>
            <person name="Markowitz V."/>
            <person name="Hugenholtz P."/>
            <person name="Kyrpides N.C."/>
            <person name="Klenk H.P."/>
            <person name="Detter J.C."/>
        </authorList>
    </citation>
    <scope>NUCLEOTIDE SEQUENCE [LARGE SCALE GENOMIC DNA]</scope>
    <source>
        <strain evidence="8">ATCC BAA-1237 / DSM 17374 / SPN1</strain>
    </source>
</reference>
<feature type="transmembrane region" description="Helical" evidence="6">
    <location>
        <begin position="230"/>
        <end position="247"/>
    </location>
</feature>
<dbReference type="PANTHER" id="PTHR30482">
    <property type="entry name" value="HIGH-AFFINITY BRANCHED-CHAIN AMINO ACID TRANSPORT SYSTEM PERMEASE"/>
    <property type="match status" value="1"/>
</dbReference>
<gene>
    <name evidence="7" type="ordered locus">Spico_0881</name>
</gene>
<keyword evidence="8" id="KW-1185">Reference proteome</keyword>
<sequence>MKKIMKQHMSFFFSRKKILPTVGAIAVFLVFLAIAPSILGAFELRIFNLCGIYVVLALSMNLINGFTGQFSLGHAGFMAVGAYVSALLTMSPATKSAVYYLKPIVPFLATVQVPFTVALVMAGLVTALVAALIGAPVLRLKDDYLAIATLGFSEIIRVVFTNLQSITNGSLGLKNIPRYTTIWWAWGTALFVIAFMVLLIKGSYGRAFKAIRDDEIAAEAMGVNLFSHKLAAFMIGAFFAGVGGALMGNQLGAIDPNMYKISLTYNILLIVVLGGIGSITGSVISAMAVTILMELLRPLDESMNVFGLFIIPGIPGMRMVVFSAILMSIILFYQRGIMGNKEFSWEAVARTYTAIRNKMRTLGRRKAQ</sequence>
<feature type="transmembrane region" description="Helical" evidence="6">
    <location>
        <begin position="305"/>
        <end position="333"/>
    </location>
</feature>
<feature type="transmembrane region" description="Helical" evidence="6">
    <location>
        <begin position="45"/>
        <end position="63"/>
    </location>
</feature>
<dbReference type="AlphaFoldDB" id="F4GHZ2"/>
<keyword evidence="2" id="KW-1003">Cell membrane</keyword>
<protein>
    <submittedName>
        <fullName evidence="7">Amino acid/amide ABC transporter membrane protein 2, HAAT family</fullName>
    </submittedName>
</protein>
<dbReference type="HOGENOM" id="CLU_031365_1_2_12"/>
<dbReference type="EMBL" id="CP002659">
    <property type="protein sequence ID" value="AEC02105.1"/>
    <property type="molecule type" value="Genomic_DNA"/>
</dbReference>
<dbReference type="InterPro" id="IPR043428">
    <property type="entry name" value="LivM-like"/>
</dbReference>
<dbReference type="OrthoDB" id="9789927at2"/>
<feature type="transmembrane region" description="Helical" evidence="6">
    <location>
        <begin position="183"/>
        <end position="200"/>
    </location>
</feature>
<dbReference type="GO" id="GO:0005886">
    <property type="term" value="C:plasma membrane"/>
    <property type="evidence" value="ECO:0007669"/>
    <property type="project" value="UniProtKB-SubCell"/>
</dbReference>
<dbReference type="GO" id="GO:0015658">
    <property type="term" value="F:branched-chain amino acid transmembrane transporter activity"/>
    <property type="evidence" value="ECO:0007669"/>
    <property type="project" value="InterPro"/>
</dbReference>